<comment type="caution">
    <text evidence="3">The sequence shown here is derived from an EMBL/GenBank/DDBJ whole genome shotgun (WGS) entry which is preliminary data.</text>
</comment>
<name>A0A822YXB4_NELNU</name>
<reference evidence="3 4" key="1">
    <citation type="journal article" date="2020" name="Mol. Biol. Evol.">
        <title>Distinct Expression and Methylation Patterns for Genes with Different Fates following a Single Whole-Genome Duplication in Flowering Plants.</title>
        <authorList>
            <person name="Shi T."/>
            <person name="Rahmani R.S."/>
            <person name="Gugger P.F."/>
            <person name="Wang M."/>
            <person name="Li H."/>
            <person name="Zhang Y."/>
            <person name="Li Z."/>
            <person name="Wang Q."/>
            <person name="Van de Peer Y."/>
            <person name="Marchal K."/>
            <person name="Chen J."/>
        </authorList>
    </citation>
    <scope>NUCLEOTIDE SEQUENCE [LARGE SCALE GENOMIC DNA]</scope>
    <source>
        <tissue evidence="3">Leaf</tissue>
    </source>
</reference>
<feature type="transmembrane region" description="Helical" evidence="2">
    <location>
        <begin position="65"/>
        <end position="83"/>
    </location>
</feature>
<evidence type="ECO:0000256" key="2">
    <source>
        <dbReference type="SAM" id="Phobius"/>
    </source>
</evidence>
<keyword evidence="2" id="KW-0812">Transmembrane</keyword>
<keyword evidence="2" id="KW-0472">Membrane</keyword>
<comment type="similarity">
    <text evidence="1">Belongs to the Iojap/RsfS family.</text>
</comment>
<keyword evidence="2" id="KW-1133">Transmembrane helix</keyword>
<keyword evidence="4" id="KW-1185">Reference proteome</keyword>
<proteinExistence type="inferred from homology"/>
<dbReference type="InterPro" id="IPR043519">
    <property type="entry name" value="NT_sf"/>
</dbReference>
<dbReference type="InterPro" id="IPR004394">
    <property type="entry name" value="Iojap/RsfS/C7orf30"/>
</dbReference>
<dbReference type="Proteomes" id="UP000607653">
    <property type="component" value="Unassembled WGS sequence"/>
</dbReference>
<dbReference type="PANTHER" id="PTHR21043:SF2">
    <property type="entry name" value="PROTEIN IOJAP, CHLOROPLASTIC"/>
    <property type="match status" value="1"/>
</dbReference>
<evidence type="ECO:0000313" key="4">
    <source>
        <dbReference type="Proteomes" id="UP000607653"/>
    </source>
</evidence>
<gene>
    <name evidence="3" type="ORF">HUJ06_006445</name>
</gene>
<dbReference type="Pfam" id="PF02410">
    <property type="entry name" value="RsfS"/>
    <property type="match status" value="1"/>
</dbReference>
<feature type="transmembrane region" description="Helical" evidence="2">
    <location>
        <begin position="36"/>
        <end position="53"/>
    </location>
</feature>
<dbReference type="SUPFAM" id="SSF81301">
    <property type="entry name" value="Nucleotidyltransferase"/>
    <property type="match status" value="1"/>
</dbReference>
<dbReference type="PANTHER" id="PTHR21043">
    <property type="entry name" value="IOJAP SUPERFAMILY ORTHOLOG"/>
    <property type="match status" value="1"/>
</dbReference>
<organism evidence="3 4">
    <name type="scientific">Nelumbo nucifera</name>
    <name type="common">Sacred lotus</name>
    <dbReference type="NCBI Taxonomy" id="4432"/>
    <lineage>
        <taxon>Eukaryota</taxon>
        <taxon>Viridiplantae</taxon>
        <taxon>Streptophyta</taxon>
        <taxon>Embryophyta</taxon>
        <taxon>Tracheophyta</taxon>
        <taxon>Spermatophyta</taxon>
        <taxon>Magnoliopsida</taxon>
        <taxon>Proteales</taxon>
        <taxon>Nelumbonaceae</taxon>
        <taxon>Nelumbo</taxon>
    </lineage>
</organism>
<protein>
    <submittedName>
        <fullName evidence="3">Uncharacterized protein</fullName>
    </submittedName>
</protein>
<sequence length="100" mass="11531">MWKKSPISSAFYNFMNLFLLKKTHIFSNLVDLKDRVYFFFSAIRVAVVALAKVASEVKGADIRVLFVKPLVYWTWFFIIATAFSRPQIDAIGYVVEVLCV</sequence>
<evidence type="ECO:0000256" key="1">
    <source>
        <dbReference type="ARBA" id="ARBA00010574"/>
    </source>
</evidence>
<dbReference type="Gene3D" id="3.30.460.10">
    <property type="entry name" value="Beta Polymerase, domain 2"/>
    <property type="match status" value="1"/>
</dbReference>
<accession>A0A822YXB4</accession>
<evidence type="ECO:0000313" key="3">
    <source>
        <dbReference type="EMBL" id="DAD35805.1"/>
    </source>
</evidence>
<dbReference type="AlphaFoldDB" id="A0A822YXB4"/>
<dbReference type="EMBL" id="DUZY01000004">
    <property type="protein sequence ID" value="DAD35805.1"/>
    <property type="molecule type" value="Genomic_DNA"/>
</dbReference>